<reference evidence="1 2" key="1">
    <citation type="submission" date="2019-03" db="EMBL/GenBank/DDBJ databases">
        <title>First draft genome of Liparis tanakae, snailfish: a comprehensive survey of snailfish specific genes.</title>
        <authorList>
            <person name="Kim W."/>
            <person name="Song I."/>
            <person name="Jeong J.-H."/>
            <person name="Kim D."/>
            <person name="Kim S."/>
            <person name="Ryu S."/>
            <person name="Song J.Y."/>
            <person name="Lee S.K."/>
        </authorList>
    </citation>
    <scope>NUCLEOTIDE SEQUENCE [LARGE SCALE GENOMIC DNA]</scope>
    <source>
        <tissue evidence="1">Muscle</tissue>
    </source>
</reference>
<keyword evidence="2" id="KW-1185">Reference proteome</keyword>
<evidence type="ECO:0000313" key="1">
    <source>
        <dbReference type="EMBL" id="TNN75028.1"/>
    </source>
</evidence>
<name>A0A4Z2IAK8_9TELE</name>
<protein>
    <submittedName>
        <fullName evidence="1">Uncharacterized protein</fullName>
    </submittedName>
</protein>
<sequence>MEPLKPRMALEMRATYDCLGFSGPLPSLPLTSAAASPVSQSEPPLLRIFGRCSNSRCDWSTLPIRPSGFRVSLDKD</sequence>
<dbReference type="AlphaFoldDB" id="A0A4Z2IAK8"/>
<accession>A0A4Z2IAK8</accession>
<organism evidence="1 2">
    <name type="scientific">Liparis tanakae</name>
    <name type="common">Tanaka's snailfish</name>
    <dbReference type="NCBI Taxonomy" id="230148"/>
    <lineage>
        <taxon>Eukaryota</taxon>
        <taxon>Metazoa</taxon>
        <taxon>Chordata</taxon>
        <taxon>Craniata</taxon>
        <taxon>Vertebrata</taxon>
        <taxon>Euteleostomi</taxon>
        <taxon>Actinopterygii</taxon>
        <taxon>Neopterygii</taxon>
        <taxon>Teleostei</taxon>
        <taxon>Neoteleostei</taxon>
        <taxon>Acanthomorphata</taxon>
        <taxon>Eupercaria</taxon>
        <taxon>Perciformes</taxon>
        <taxon>Cottioidei</taxon>
        <taxon>Cottales</taxon>
        <taxon>Liparidae</taxon>
        <taxon>Liparis</taxon>
    </lineage>
</organism>
<dbReference type="EMBL" id="SRLO01000108">
    <property type="protein sequence ID" value="TNN75028.1"/>
    <property type="molecule type" value="Genomic_DNA"/>
</dbReference>
<comment type="caution">
    <text evidence="1">The sequence shown here is derived from an EMBL/GenBank/DDBJ whole genome shotgun (WGS) entry which is preliminary data.</text>
</comment>
<dbReference type="Proteomes" id="UP000314294">
    <property type="component" value="Unassembled WGS sequence"/>
</dbReference>
<proteinExistence type="predicted"/>
<evidence type="ECO:0000313" key="2">
    <source>
        <dbReference type="Proteomes" id="UP000314294"/>
    </source>
</evidence>
<gene>
    <name evidence="1" type="ORF">EYF80_014774</name>
</gene>